<sequence length="61" mass="6318">MNNLILNLFAKLQSLKNDEDGQDLVEYALLVALVALVSIAAVSGVGTAIISVFVAISTSLA</sequence>
<feature type="transmembrane region" description="Helical" evidence="1">
    <location>
        <begin position="27"/>
        <end position="56"/>
    </location>
</feature>
<dbReference type="EMBL" id="OKRB01000014">
    <property type="protein sequence ID" value="SPE17835.1"/>
    <property type="molecule type" value="Genomic_DNA"/>
</dbReference>
<protein>
    <submittedName>
        <fullName evidence="2">Flp pilus assembly protein, pilin Flp</fullName>
    </submittedName>
</protein>
<keyword evidence="1" id="KW-0812">Transmembrane</keyword>
<accession>A0A2N9L4D5</accession>
<dbReference type="Proteomes" id="UP000239735">
    <property type="component" value="Unassembled WGS sequence"/>
</dbReference>
<reference evidence="3" key="1">
    <citation type="submission" date="2018-02" db="EMBL/GenBank/DDBJ databases">
        <authorList>
            <person name="Hausmann B."/>
        </authorList>
    </citation>
    <scope>NUCLEOTIDE SEQUENCE [LARGE SCALE GENOMIC DNA]</scope>
    <source>
        <strain evidence="3">Peat soil MAG SbA5</strain>
    </source>
</reference>
<dbReference type="Pfam" id="PF04964">
    <property type="entry name" value="Flp_Fap"/>
    <property type="match status" value="1"/>
</dbReference>
<proteinExistence type="predicted"/>
<dbReference type="AlphaFoldDB" id="A0A2N9L4D5"/>
<name>A0A2N9L4D5_9BACT</name>
<organism evidence="2 3">
    <name type="scientific">Candidatus Sulfuritelmatomonas gaucii</name>
    <dbReference type="NCBI Taxonomy" id="2043161"/>
    <lineage>
        <taxon>Bacteria</taxon>
        <taxon>Pseudomonadati</taxon>
        <taxon>Acidobacteriota</taxon>
        <taxon>Terriglobia</taxon>
        <taxon>Terriglobales</taxon>
        <taxon>Acidobacteriaceae</taxon>
        <taxon>Candidatus Sulfuritelmatomonas</taxon>
    </lineage>
</organism>
<evidence type="ECO:0000313" key="2">
    <source>
        <dbReference type="EMBL" id="SPE17835.1"/>
    </source>
</evidence>
<dbReference type="InterPro" id="IPR007047">
    <property type="entry name" value="Flp_Fap"/>
</dbReference>
<keyword evidence="1" id="KW-1133">Transmembrane helix</keyword>
<evidence type="ECO:0000313" key="3">
    <source>
        <dbReference type="Proteomes" id="UP000239735"/>
    </source>
</evidence>
<gene>
    <name evidence="2" type="ORF">SBA5_1100015</name>
</gene>
<evidence type="ECO:0000256" key="1">
    <source>
        <dbReference type="SAM" id="Phobius"/>
    </source>
</evidence>
<keyword evidence="1" id="KW-0472">Membrane</keyword>